<comment type="similarity">
    <text evidence="5">Belongs to the 4-toluene sulfonate uptake permease (TSUP) (TC 2.A.102) family.</text>
</comment>
<feature type="transmembrane region" description="Helical" evidence="5">
    <location>
        <begin position="54"/>
        <end position="73"/>
    </location>
</feature>
<dbReference type="GO" id="GO:0005886">
    <property type="term" value="C:plasma membrane"/>
    <property type="evidence" value="ECO:0007669"/>
    <property type="project" value="UniProtKB-SubCell"/>
</dbReference>
<feature type="transmembrane region" description="Helical" evidence="5">
    <location>
        <begin position="7"/>
        <end position="34"/>
    </location>
</feature>
<evidence type="ECO:0000313" key="6">
    <source>
        <dbReference type="EMBL" id="KZX15017.1"/>
    </source>
</evidence>
<feature type="transmembrane region" description="Helical" evidence="5">
    <location>
        <begin position="189"/>
        <end position="209"/>
    </location>
</feature>
<evidence type="ECO:0000256" key="2">
    <source>
        <dbReference type="ARBA" id="ARBA00022692"/>
    </source>
</evidence>
<feature type="transmembrane region" description="Helical" evidence="5">
    <location>
        <begin position="139"/>
        <end position="156"/>
    </location>
</feature>
<comment type="caution">
    <text evidence="6">The sequence shown here is derived from an EMBL/GenBank/DDBJ whole genome shotgun (WGS) entry which is preliminary data.</text>
</comment>
<keyword evidence="7" id="KW-1185">Reference proteome</keyword>
<keyword evidence="3 5" id="KW-1133">Transmembrane helix</keyword>
<comment type="subcellular location">
    <subcellularLocation>
        <location evidence="5">Cell membrane</location>
        <topology evidence="5">Multi-pass membrane protein</topology>
    </subcellularLocation>
    <subcellularLocation>
        <location evidence="1">Membrane</location>
        <topology evidence="1">Multi-pass membrane protein</topology>
    </subcellularLocation>
</comment>
<name>A0A166CKD5_9EURY</name>
<dbReference type="OrthoDB" id="82244at2157"/>
<evidence type="ECO:0000313" key="7">
    <source>
        <dbReference type="Proteomes" id="UP000077275"/>
    </source>
</evidence>
<organism evidence="6 7">
    <name type="scientific">Methanobrevibacter cuticularis</name>
    <dbReference type="NCBI Taxonomy" id="47311"/>
    <lineage>
        <taxon>Archaea</taxon>
        <taxon>Methanobacteriati</taxon>
        <taxon>Methanobacteriota</taxon>
        <taxon>Methanomada group</taxon>
        <taxon>Methanobacteria</taxon>
        <taxon>Methanobacteriales</taxon>
        <taxon>Methanobacteriaceae</taxon>
        <taxon>Methanobrevibacter</taxon>
    </lineage>
</organism>
<proteinExistence type="inferred from homology"/>
<feature type="transmembrane region" description="Helical" evidence="5">
    <location>
        <begin position="249"/>
        <end position="267"/>
    </location>
</feature>
<dbReference type="InterPro" id="IPR002781">
    <property type="entry name" value="TM_pro_TauE-like"/>
</dbReference>
<dbReference type="AlphaFoldDB" id="A0A166CKD5"/>
<feature type="transmembrane region" description="Helical" evidence="5">
    <location>
        <begin position="215"/>
        <end position="237"/>
    </location>
</feature>
<dbReference type="RefSeq" id="WP_067260349.1">
    <property type="nucleotide sequence ID" value="NZ_LWMW01000136.1"/>
</dbReference>
<dbReference type="PANTHER" id="PTHR43483:SF3">
    <property type="entry name" value="MEMBRANE TRANSPORTER PROTEIN HI_0806-RELATED"/>
    <property type="match status" value="1"/>
</dbReference>
<keyword evidence="4 5" id="KW-0472">Membrane</keyword>
<keyword evidence="2 5" id="KW-0812">Transmembrane</keyword>
<evidence type="ECO:0000256" key="4">
    <source>
        <dbReference type="ARBA" id="ARBA00023136"/>
    </source>
</evidence>
<protein>
    <recommendedName>
        <fullName evidence="5">Probable membrane transporter protein</fullName>
    </recommendedName>
</protein>
<evidence type="ECO:0000256" key="1">
    <source>
        <dbReference type="ARBA" id="ARBA00004141"/>
    </source>
</evidence>
<evidence type="ECO:0000256" key="5">
    <source>
        <dbReference type="RuleBase" id="RU363041"/>
    </source>
</evidence>
<dbReference type="PATRIC" id="fig|47311.3.peg.1976"/>
<accession>A0A166CKD5</accession>
<dbReference type="EMBL" id="LWMW01000136">
    <property type="protein sequence ID" value="KZX15017.1"/>
    <property type="molecule type" value="Genomic_DNA"/>
</dbReference>
<dbReference type="PANTHER" id="PTHR43483">
    <property type="entry name" value="MEMBRANE TRANSPORTER PROTEIN HI_0806-RELATED"/>
    <property type="match status" value="1"/>
</dbReference>
<keyword evidence="5" id="KW-1003">Cell membrane</keyword>
<dbReference type="Pfam" id="PF01925">
    <property type="entry name" value="TauE"/>
    <property type="match status" value="1"/>
</dbReference>
<feature type="transmembrane region" description="Helical" evidence="5">
    <location>
        <begin position="109"/>
        <end position="127"/>
    </location>
</feature>
<evidence type="ECO:0000256" key="3">
    <source>
        <dbReference type="ARBA" id="ARBA00022989"/>
    </source>
</evidence>
<sequence length="281" mass="29680">MIFSIEYIILLMFIGVFAGISSGLLGVGGGFLMVPLQFFLLTSTGIDTDLALRISLGTSLAIIIPTSLAGAYTHQNRLKKIIKPGIILGIFGMLGGVLGGITSSLLPAAILQSILGIFLALISIYMVANKDSEKQSSKLKFSMVIGAILGVSIGFSSGLLGIGGGILLVPALIFFLGFSIKESIGISSIFIFLTAIGGTASYILTGLKINTLPYYLGYISLINFGIIAIFSIPMAYLGAKLVYRSPEKLLKLIFAILMFFIGIKLLGLDPIGYIGHLIVNS</sequence>
<gene>
    <name evidence="6" type="ORF">MBCUT_18190</name>
</gene>
<dbReference type="STRING" id="47311.MBCUT_18190"/>
<reference evidence="6 7" key="1">
    <citation type="submission" date="2016-04" db="EMBL/GenBank/DDBJ databases">
        <title>Genome sequence of Methanobrevibacter cuticularis DSM 11139.</title>
        <authorList>
            <person name="Poehlein A."/>
            <person name="Seedorf H."/>
            <person name="Daniel R."/>
        </authorList>
    </citation>
    <scope>NUCLEOTIDE SEQUENCE [LARGE SCALE GENOMIC DNA]</scope>
    <source>
        <strain evidence="6 7">DSM 11139</strain>
    </source>
</reference>
<dbReference type="Proteomes" id="UP000077275">
    <property type="component" value="Unassembled WGS sequence"/>
</dbReference>
<feature type="transmembrane region" description="Helical" evidence="5">
    <location>
        <begin position="85"/>
        <end position="103"/>
    </location>
</feature>